<evidence type="ECO:0000313" key="7">
    <source>
        <dbReference type="Proteomes" id="UP000886523"/>
    </source>
</evidence>
<dbReference type="Gene3D" id="2.60.120.200">
    <property type="match status" value="1"/>
</dbReference>
<dbReference type="SUPFAM" id="SSF49899">
    <property type="entry name" value="Concanavalin A-like lectins/glucanases"/>
    <property type="match status" value="1"/>
</dbReference>
<feature type="domain" description="GH16" evidence="5">
    <location>
        <begin position="89"/>
        <end position="361"/>
    </location>
</feature>
<dbReference type="InterPro" id="IPR050546">
    <property type="entry name" value="Glycosyl_Hydrlase_16"/>
</dbReference>
<dbReference type="GO" id="GO:0004553">
    <property type="term" value="F:hydrolase activity, hydrolyzing O-glycosyl compounds"/>
    <property type="evidence" value="ECO:0007669"/>
    <property type="project" value="InterPro"/>
</dbReference>
<organism evidence="6 7">
    <name type="scientific">Hydnum rufescens UP504</name>
    <dbReference type="NCBI Taxonomy" id="1448309"/>
    <lineage>
        <taxon>Eukaryota</taxon>
        <taxon>Fungi</taxon>
        <taxon>Dikarya</taxon>
        <taxon>Basidiomycota</taxon>
        <taxon>Agaricomycotina</taxon>
        <taxon>Agaricomycetes</taxon>
        <taxon>Cantharellales</taxon>
        <taxon>Hydnaceae</taxon>
        <taxon>Hydnum</taxon>
    </lineage>
</organism>
<evidence type="ECO:0000256" key="2">
    <source>
        <dbReference type="ARBA" id="ARBA00022801"/>
    </source>
</evidence>
<dbReference type="InterPro" id="IPR000757">
    <property type="entry name" value="Beta-glucanase-like"/>
</dbReference>
<name>A0A9P6DTP8_9AGAM</name>
<feature type="region of interest" description="Disordered" evidence="4">
    <location>
        <begin position="76"/>
        <end position="97"/>
    </location>
</feature>
<dbReference type="CDD" id="cd02181">
    <property type="entry name" value="GH16_fungal_Lam16A_glucanase"/>
    <property type="match status" value="1"/>
</dbReference>
<dbReference type="OrthoDB" id="192832at2759"/>
<dbReference type="PANTHER" id="PTHR10963">
    <property type="entry name" value="GLYCOSYL HYDROLASE-RELATED"/>
    <property type="match status" value="1"/>
</dbReference>
<comment type="similarity">
    <text evidence="1">Belongs to the glycosyl hydrolase 16 family.</text>
</comment>
<dbReference type="GO" id="GO:0009251">
    <property type="term" value="P:glucan catabolic process"/>
    <property type="evidence" value="ECO:0007669"/>
    <property type="project" value="TreeGrafter"/>
</dbReference>
<proteinExistence type="inferred from homology"/>
<evidence type="ECO:0000256" key="3">
    <source>
        <dbReference type="ARBA" id="ARBA00023295"/>
    </source>
</evidence>
<feature type="compositionally biased region" description="Polar residues" evidence="4">
    <location>
        <begin position="31"/>
        <end position="53"/>
    </location>
</feature>
<accession>A0A9P6DTP8</accession>
<evidence type="ECO:0000259" key="5">
    <source>
        <dbReference type="PROSITE" id="PS51762"/>
    </source>
</evidence>
<dbReference type="InterPro" id="IPR013320">
    <property type="entry name" value="ConA-like_dom_sf"/>
</dbReference>
<dbReference type="AlphaFoldDB" id="A0A9P6DTP8"/>
<feature type="region of interest" description="Disordered" evidence="4">
    <location>
        <begin position="31"/>
        <end position="56"/>
    </location>
</feature>
<dbReference type="EMBL" id="MU128972">
    <property type="protein sequence ID" value="KAF9513457.1"/>
    <property type="molecule type" value="Genomic_DNA"/>
</dbReference>
<evidence type="ECO:0000313" key="6">
    <source>
        <dbReference type="EMBL" id="KAF9513457.1"/>
    </source>
</evidence>
<protein>
    <submittedName>
        <fullName evidence="6">Glycoside hydrolase family 16 protein</fullName>
    </submittedName>
</protein>
<keyword evidence="3" id="KW-0326">Glycosidase</keyword>
<keyword evidence="7" id="KW-1185">Reference proteome</keyword>
<keyword evidence="2 6" id="KW-0378">Hydrolase</keyword>
<evidence type="ECO:0000256" key="1">
    <source>
        <dbReference type="ARBA" id="ARBA00006865"/>
    </source>
</evidence>
<reference evidence="6" key="1">
    <citation type="journal article" date="2020" name="Nat. Commun.">
        <title>Large-scale genome sequencing of mycorrhizal fungi provides insights into the early evolution of symbiotic traits.</title>
        <authorList>
            <person name="Miyauchi S."/>
            <person name="Kiss E."/>
            <person name="Kuo A."/>
            <person name="Drula E."/>
            <person name="Kohler A."/>
            <person name="Sanchez-Garcia M."/>
            <person name="Morin E."/>
            <person name="Andreopoulos B."/>
            <person name="Barry K.W."/>
            <person name="Bonito G."/>
            <person name="Buee M."/>
            <person name="Carver A."/>
            <person name="Chen C."/>
            <person name="Cichocki N."/>
            <person name="Clum A."/>
            <person name="Culley D."/>
            <person name="Crous P.W."/>
            <person name="Fauchery L."/>
            <person name="Girlanda M."/>
            <person name="Hayes R.D."/>
            <person name="Keri Z."/>
            <person name="LaButti K."/>
            <person name="Lipzen A."/>
            <person name="Lombard V."/>
            <person name="Magnuson J."/>
            <person name="Maillard F."/>
            <person name="Murat C."/>
            <person name="Nolan M."/>
            <person name="Ohm R.A."/>
            <person name="Pangilinan J."/>
            <person name="Pereira M.F."/>
            <person name="Perotto S."/>
            <person name="Peter M."/>
            <person name="Pfister S."/>
            <person name="Riley R."/>
            <person name="Sitrit Y."/>
            <person name="Stielow J.B."/>
            <person name="Szollosi G."/>
            <person name="Zifcakova L."/>
            <person name="Stursova M."/>
            <person name="Spatafora J.W."/>
            <person name="Tedersoo L."/>
            <person name="Vaario L.M."/>
            <person name="Yamada A."/>
            <person name="Yan M."/>
            <person name="Wang P."/>
            <person name="Xu J."/>
            <person name="Bruns T."/>
            <person name="Baldrian P."/>
            <person name="Vilgalys R."/>
            <person name="Dunand C."/>
            <person name="Henrissat B."/>
            <person name="Grigoriev I.V."/>
            <person name="Hibbett D."/>
            <person name="Nagy L.G."/>
            <person name="Martin F.M."/>
        </authorList>
    </citation>
    <scope>NUCLEOTIDE SEQUENCE</scope>
    <source>
        <strain evidence="6">UP504</strain>
    </source>
</reference>
<gene>
    <name evidence="6" type="ORF">BS47DRAFT_1372538</name>
</gene>
<comment type="caution">
    <text evidence="6">The sequence shown here is derived from an EMBL/GenBank/DDBJ whole genome shotgun (WGS) entry which is preliminary data.</text>
</comment>
<sequence length="405" mass="42475">MHASFNSPARSLRLARRAATGSAKCSLRLVSSHNATSKGPAPTQTQTSAYSRQSPTSVSSTFTTTLITDASTGPFPSATSKAATVTPSSTSSATPSSTFPASIFSLKQVYNGSSFFNGWDFFSGSDPTQGTVTYLDSATAWSSGLVSINSAGNAVMRIDTTPVVSGTRNSIRIQTQVTFNGGLLVLDAVHMPHGCGTWPAFWTNGPTWPVTGEIDIVEGVDDSVQNLISLHTNPGCTVPPNSGSTSTSANGLDCSAADSSNTGCGQRSTLANDYGSAFNSAGGGVYAMLWDNSGIQVFFFTRDNIPADLVRDAPLPNTWGLPAARFPSSTCNPYQFFQDHSAIFDTTLCGSWAGTQGSWQTTNYAGQSASCQQITGANTCTQYVLNNGAAFADAYWEVVSVKLFQ</sequence>
<dbReference type="Proteomes" id="UP000886523">
    <property type="component" value="Unassembled WGS sequence"/>
</dbReference>
<evidence type="ECO:0000256" key="4">
    <source>
        <dbReference type="SAM" id="MobiDB-lite"/>
    </source>
</evidence>
<dbReference type="FunFam" id="2.60.120.200:FF:000114">
    <property type="entry name" value="Probable endo-1,3(4)-beta-glucanase NFIA_089530"/>
    <property type="match status" value="1"/>
</dbReference>
<dbReference type="Pfam" id="PF26113">
    <property type="entry name" value="GH16_XgeA"/>
    <property type="match status" value="1"/>
</dbReference>
<dbReference type="PROSITE" id="PS51762">
    <property type="entry name" value="GH16_2"/>
    <property type="match status" value="1"/>
</dbReference>
<dbReference type="PANTHER" id="PTHR10963:SF24">
    <property type="entry name" value="GLYCOSIDASE C21B10.07-RELATED"/>
    <property type="match status" value="1"/>
</dbReference>